<dbReference type="GeneID" id="116308572"/>
<dbReference type="KEGG" id="aten:116308572"/>
<keyword evidence="1" id="KW-1185">Reference proteome</keyword>
<dbReference type="RefSeq" id="XP_031574896.1">
    <property type="nucleotide sequence ID" value="XM_031719036.1"/>
</dbReference>
<dbReference type="OrthoDB" id="5983181at2759"/>
<dbReference type="PANTHER" id="PTHR33206:SF1">
    <property type="entry name" value="DNA-DIRECTED DNA POLYMERASE"/>
    <property type="match status" value="1"/>
</dbReference>
<protein>
    <submittedName>
        <fullName evidence="2">Uncharacterized protein LOC116308572</fullName>
    </submittedName>
</protein>
<dbReference type="Proteomes" id="UP000515163">
    <property type="component" value="Unplaced"/>
</dbReference>
<dbReference type="PANTHER" id="PTHR33206">
    <property type="entry name" value="PROTEIN CBG10425"/>
    <property type="match status" value="1"/>
</dbReference>
<gene>
    <name evidence="2" type="primary">LOC116308572</name>
</gene>
<dbReference type="InParanoid" id="A0A6P8J4D2"/>
<proteinExistence type="predicted"/>
<dbReference type="AlphaFoldDB" id="A0A6P8J4D2"/>
<dbReference type="Gene3D" id="3.40.960.10">
    <property type="entry name" value="VSR Endonuclease"/>
    <property type="match status" value="1"/>
</dbReference>
<evidence type="ECO:0000313" key="1">
    <source>
        <dbReference type="Proteomes" id="UP000515163"/>
    </source>
</evidence>
<organism evidence="1 2">
    <name type="scientific">Actinia tenebrosa</name>
    <name type="common">Australian red waratah sea anemone</name>
    <dbReference type="NCBI Taxonomy" id="6105"/>
    <lineage>
        <taxon>Eukaryota</taxon>
        <taxon>Metazoa</taxon>
        <taxon>Cnidaria</taxon>
        <taxon>Anthozoa</taxon>
        <taxon>Hexacorallia</taxon>
        <taxon>Actiniaria</taxon>
        <taxon>Actiniidae</taxon>
        <taxon>Actinia</taxon>
    </lineage>
</organism>
<evidence type="ECO:0000313" key="2">
    <source>
        <dbReference type="RefSeq" id="XP_031574896.1"/>
    </source>
</evidence>
<sequence>MCLKTEHLKFLDVTNFLAPGFSYEKFLKAYECPQTKGFFPYEWMDSLDKLDYPALPPHEAFYSSLTNTNISLEDYQYCHHVWQENNMQCFEDFLVWYNNLDVQPFCEALEKMCAFWKDKNTDMLRQGISIPGVTLTYLFMTLEPDIFFSLFDEKNKDLYYLFKKNMVGGPSIIFHRYHEKDKTKIREVEVKTKGVKAKTCQKIVGYDADALYLSAIMKDMPTGAFMRRREETGFKKESSVKMATEWLEWEAETRGIHIRHQVNDTEKRIGARRLPVDGFHGPSQTVFQFHGCYIHGHQCHLTKGKTWNELRKKPMAELRYETQVNTKYIRSEGYTVIEMWECEWRRMKKTIPAIKEFLGVKFQRPMDKYKTLTHDQILQAVLDEQLFGVVECDICVPDHLKEKFSEMCPIFKNVEISREDIGDYMRGFAEENKIMPRPRRSLIGSYFGKEVLLATPLLKWYLEHGLQVTHIYQIVEYTPSPCFKPFGEVVSNARRDGQGHHCGYHETGGKF</sequence>
<reference evidence="2" key="1">
    <citation type="submission" date="2025-08" db="UniProtKB">
        <authorList>
            <consortium name="RefSeq"/>
        </authorList>
    </citation>
    <scope>IDENTIFICATION</scope>
    <source>
        <tissue evidence="2">Tentacle</tissue>
    </source>
</reference>
<name>A0A6P8J4D2_ACTTE</name>
<accession>A0A6P8J4D2</accession>